<evidence type="ECO:0000313" key="2">
    <source>
        <dbReference type="WBParaSite" id="scf7180000420764.g5711"/>
    </source>
</evidence>
<dbReference type="Proteomes" id="UP000887560">
    <property type="component" value="Unplaced"/>
</dbReference>
<evidence type="ECO:0000313" key="1">
    <source>
        <dbReference type="Proteomes" id="UP000887560"/>
    </source>
</evidence>
<accession>A0A915NVP5</accession>
<reference evidence="2" key="1">
    <citation type="submission" date="2022-11" db="UniProtKB">
        <authorList>
            <consortium name="WormBaseParasite"/>
        </authorList>
    </citation>
    <scope>IDENTIFICATION</scope>
</reference>
<protein>
    <submittedName>
        <fullName evidence="2">Uncharacterized protein</fullName>
    </submittedName>
</protein>
<keyword evidence="1" id="KW-1185">Reference proteome</keyword>
<proteinExistence type="predicted"/>
<name>A0A915NVP5_9BILA</name>
<dbReference type="AlphaFoldDB" id="A0A915NVP5"/>
<dbReference type="WBParaSite" id="scf7180000420764.g5711">
    <property type="protein sequence ID" value="scf7180000420764.g5711"/>
    <property type="gene ID" value="scf7180000420764.g5711"/>
</dbReference>
<sequence length="136" mass="15387">LSYNNLVKYGCGECSDDKNCIKCHYDACISHFRDHYSCLADHDIPGAWAACKKTDKCFITKWGGTEGRFWGGCGKCDPNKHCYDCEGKNCNTVDKFKDAFYCYIRDSNDGNIKLGNIRNQNDHLNKVSVQQPLALL</sequence>
<organism evidence="1 2">
    <name type="scientific">Meloidogyne floridensis</name>
    <dbReference type="NCBI Taxonomy" id="298350"/>
    <lineage>
        <taxon>Eukaryota</taxon>
        <taxon>Metazoa</taxon>
        <taxon>Ecdysozoa</taxon>
        <taxon>Nematoda</taxon>
        <taxon>Chromadorea</taxon>
        <taxon>Rhabditida</taxon>
        <taxon>Tylenchina</taxon>
        <taxon>Tylenchomorpha</taxon>
        <taxon>Tylenchoidea</taxon>
        <taxon>Meloidogynidae</taxon>
        <taxon>Meloidogyninae</taxon>
        <taxon>Meloidogyne</taxon>
    </lineage>
</organism>